<proteinExistence type="predicted"/>
<feature type="compositionally biased region" description="Basic and acidic residues" evidence="1">
    <location>
        <begin position="9"/>
        <end position="32"/>
    </location>
</feature>
<feature type="region of interest" description="Disordered" evidence="1">
    <location>
        <begin position="1"/>
        <end position="56"/>
    </location>
</feature>
<organism evidence="2 3">
    <name type="scientific">Clostridium faecium</name>
    <dbReference type="NCBI Taxonomy" id="2762223"/>
    <lineage>
        <taxon>Bacteria</taxon>
        <taxon>Bacillati</taxon>
        <taxon>Bacillota</taxon>
        <taxon>Clostridia</taxon>
        <taxon>Eubacteriales</taxon>
        <taxon>Clostridiaceae</taxon>
        <taxon>Clostridium</taxon>
    </lineage>
</organism>
<gene>
    <name evidence="2" type="ORF">H9637_00100</name>
</gene>
<reference evidence="2 3" key="1">
    <citation type="submission" date="2020-08" db="EMBL/GenBank/DDBJ databases">
        <title>A Genomic Blueprint of the Chicken Gut Microbiome.</title>
        <authorList>
            <person name="Gilroy R."/>
            <person name="Ravi A."/>
            <person name="Getino M."/>
            <person name="Pursley I."/>
            <person name="Horton D.L."/>
            <person name="Alikhan N.-F."/>
            <person name="Baker D."/>
            <person name="Gharbi K."/>
            <person name="Hall N."/>
            <person name="Watson M."/>
            <person name="Adriaenssens E.M."/>
            <person name="Foster-Nyarko E."/>
            <person name="Jarju S."/>
            <person name="Secka A."/>
            <person name="Antonio M."/>
            <person name="Oren A."/>
            <person name="Chaudhuri R."/>
            <person name="La Ragione R.M."/>
            <person name="Hildebrand F."/>
            <person name="Pallen M.J."/>
        </authorList>
    </citation>
    <scope>NUCLEOTIDE SEQUENCE [LARGE SCALE GENOMIC DNA]</scope>
    <source>
        <strain evidence="2 3">N37</strain>
    </source>
</reference>
<comment type="caution">
    <text evidence="2">The sequence shown here is derived from an EMBL/GenBank/DDBJ whole genome shotgun (WGS) entry which is preliminary data.</text>
</comment>
<protein>
    <submittedName>
        <fullName evidence="2">Uncharacterized protein</fullName>
    </submittedName>
</protein>
<keyword evidence="3" id="KW-1185">Reference proteome</keyword>
<dbReference type="Proteomes" id="UP000627166">
    <property type="component" value="Unassembled WGS sequence"/>
</dbReference>
<name>A0ABR8YNF5_9CLOT</name>
<evidence type="ECO:0000313" key="2">
    <source>
        <dbReference type="EMBL" id="MBD8045459.1"/>
    </source>
</evidence>
<sequence length="56" mass="6493">MAKKGMRRPNVEEPHGTESNHKQRFPKNDFHPVPEIQGKAKSKHTKANPINYDGKW</sequence>
<accession>A0ABR8YNF5</accession>
<evidence type="ECO:0000256" key="1">
    <source>
        <dbReference type="SAM" id="MobiDB-lite"/>
    </source>
</evidence>
<evidence type="ECO:0000313" key="3">
    <source>
        <dbReference type="Proteomes" id="UP000627166"/>
    </source>
</evidence>
<dbReference type="EMBL" id="JACSQB010000002">
    <property type="protein sequence ID" value="MBD8045459.1"/>
    <property type="molecule type" value="Genomic_DNA"/>
</dbReference>
<dbReference type="RefSeq" id="WP_191738256.1">
    <property type="nucleotide sequence ID" value="NZ_JACSQB010000002.1"/>
</dbReference>